<dbReference type="PANTHER" id="PTHR30204:SF98">
    <property type="entry name" value="HTH-TYPE TRANSCRIPTIONAL REGULATOR ADHR"/>
    <property type="match status" value="1"/>
</dbReference>
<feature type="coiled-coil region" evidence="2">
    <location>
        <begin position="82"/>
        <end position="116"/>
    </location>
</feature>
<evidence type="ECO:0000256" key="2">
    <source>
        <dbReference type="SAM" id="Coils"/>
    </source>
</evidence>
<gene>
    <name evidence="4" type="ORF">P4H66_10285</name>
</gene>
<dbReference type="Pfam" id="PF13411">
    <property type="entry name" value="MerR_1"/>
    <property type="match status" value="1"/>
</dbReference>
<evidence type="ECO:0000256" key="1">
    <source>
        <dbReference type="ARBA" id="ARBA00023125"/>
    </source>
</evidence>
<keyword evidence="2" id="KW-0175">Coiled coil</keyword>
<dbReference type="InterPro" id="IPR000551">
    <property type="entry name" value="MerR-type_HTH_dom"/>
</dbReference>
<evidence type="ECO:0000313" key="4">
    <source>
        <dbReference type="EMBL" id="MEC0240235.1"/>
    </source>
</evidence>
<dbReference type="SMART" id="SM00422">
    <property type="entry name" value="HTH_MERR"/>
    <property type="match status" value="1"/>
</dbReference>
<dbReference type="InterPro" id="IPR047057">
    <property type="entry name" value="MerR_fam"/>
</dbReference>
<feature type="domain" description="HTH merR-type" evidence="3">
    <location>
        <begin position="2"/>
        <end position="70"/>
    </location>
</feature>
<proteinExistence type="predicted"/>
<organism evidence="4 5">
    <name type="scientific">Paenibacillus dokdonensis</name>
    <dbReference type="NCBI Taxonomy" id="2567944"/>
    <lineage>
        <taxon>Bacteria</taxon>
        <taxon>Bacillati</taxon>
        <taxon>Bacillota</taxon>
        <taxon>Bacilli</taxon>
        <taxon>Bacillales</taxon>
        <taxon>Paenibacillaceae</taxon>
        <taxon>Paenibacillus</taxon>
    </lineage>
</organism>
<keyword evidence="1" id="KW-0238">DNA-binding</keyword>
<comment type="caution">
    <text evidence="4">The sequence shown here is derived from an EMBL/GenBank/DDBJ whole genome shotgun (WGS) entry which is preliminary data.</text>
</comment>
<keyword evidence="5" id="KW-1185">Reference proteome</keyword>
<dbReference type="PROSITE" id="PS00552">
    <property type="entry name" value="HTH_MERR_1"/>
    <property type="match status" value="1"/>
</dbReference>
<dbReference type="PANTHER" id="PTHR30204">
    <property type="entry name" value="REDOX-CYCLING DRUG-SENSING TRANSCRIPTIONAL ACTIVATOR SOXR"/>
    <property type="match status" value="1"/>
</dbReference>
<protein>
    <submittedName>
        <fullName evidence="4">MerR family transcriptional regulator</fullName>
    </submittedName>
</protein>
<dbReference type="PROSITE" id="PS50937">
    <property type="entry name" value="HTH_MERR_2"/>
    <property type="match status" value="1"/>
</dbReference>
<accession>A0ABU6GNH9</accession>
<dbReference type="Proteomes" id="UP001344632">
    <property type="component" value="Unassembled WGS sequence"/>
</dbReference>
<dbReference type="PRINTS" id="PR00040">
    <property type="entry name" value="HTHMERR"/>
</dbReference>
<dbReference type="InterPro" id="IPR009061">
    <property type="entry name" value="DNA-bd_dom_put_sf"/>
</dbReference>
<name>A0ABU6GNH9_9BACL</name>
<sequence>MNYPIGEFANIVGVNKSTLRYYESEGLLTPHRNKNNLREYNEHDIGWFQFLLHLKNTGMSMTELKQYTKWRAMGDETIPDRLKLLEQRKQFVEQEIQALQQNLDILNRKMVFYNDQMKGNKYDFVLIPKTMKKN</sequence>
<dbReference type="SUPFAM" id="SSF46955">
    <property type="entry name" value="Putative DNA-binding domain"/>
    <property type="match status" value="1"/>
</dbReference>
<dbReference type="Gene3D" id="1.10.1660.10">
    <property type="match status" value="1"/>
</dbReference>
<dbReference type="CDD" id="cd01109">
    <property type="entry name" value="HTH_YyaN"/>
    <property type="match status" value="1"/>
</dbReference>
<dbReference type="RefSeq" id="WP_326087704.1">
    <property type="nucleotide sequence ID" value="NZ_JARLKZ010000005.1"/>
</dbReference>
<evidence type="ECO:0000259" key="3">
    <source>
        <dbReference type="PROSITE" id="PS50937"/>
    </source>
</evidence>
<reference evidence="4 5" key="1">
    <citation type="submission" date="2023-03" db="EMBL/GenBank/DDBJ databases">
        <title>Bacillus Genome Sequencing.</title>
        <authorList>
            <person name="Dunlap C."/>
        </authorList>
    </citation>
    <scope>NUCLEOTIDE SEQUENCE [LARGE SCALE GENOMIC DNA]</scope>
    <source>
        <strain evidence="4 5">BD-525</strain>
    </source>
</reference>
<dbReference type="EMBL" id="JARLKZ010000005">
    <property type="protein sequence ID" value="MEC0240235.1"/>
    <property type="molecule type" value="Genomic_DNA"/>
</dbReference>
<evidence type="ECO:0000313" key="5">
    <source>
        <dbReference type="Proteomes" id="UP001344632"/>
    </source>
</evidence>